<evidence type="ECO:0000256" key="4">
    <source>
        <dbReference type="ARBA" id="ARBA00022833"/>
    </source>
</evidence>
<proteinExistence type="inferred from homology"/>
<comment type="caution">
    <text evidence="8">The sequence shown here is derived from an EMBL/GenBank/DDBJ whole genome shotgun (WGS) entry which is preliminary data.</text>
</comment>
<protein>
    <recommendedName>
        <fullName evidence="7">Replication protein A 70 kDa DNA-binding subunit B/D first OB fold domain-containing protein</fullName>
    </recommendedName>
</protein>
<keyword evidence="6" id="KW-0472">Membrane</keyword>
<reference evidence="8 9" key="1">
    <citation type="submission" date="2023-01" db="EMBL/GenBank/DDBJ databases">
        <authorList>
            <person name="Whitehead M."/>
        </authorList>
    </citation>
    <scope>NUCLEOTIDE SEQUENCE [LARGE SCALE GENOMIC DNA]</scope>
</reference>
<dbReference type="Proteomes" id="UP001160148">
    <property type="component" value="Unassembled WGS sequence"/>
</dbReference>
<keyword evidence="3" id="KW-0863">Zinc-finger</keyword>
<accession>A0AAV0Y4J0</accession>
<name>A0AAV0Y4J0_9HEMI</name>
<evidence type="ECO:0000256" key="5">
    <source>
        <dbReference type="ARBA" id="ARBA00023125"/>
    </source>
</evidence>
<dbReference type="GO" id="GO:0003677">
    <property type="term" value="F:DNA binding"/>
    <property type="evidence" value="ECO:0007669"/>
    <property type="project" value="UniProtKB-KW"/>
</dbReference>
<keyword evidence="4" id="KW-0862">Zinc</keyword>
<dbReference type="InterPro" id="IPR003871">
    <property type="entry name" value="RFA1B/D_OB_1st"/>
</dbReference>
<dbReference type="CDD" id="cd04474">
    <property type="entry name" value="RPA1_DBD_A"/>
    <property type="match status" value="1"/>
</dbReference>
<evidence type="ECO:0000256" key="1">
    <source>
        <dbReference type="ARBA" id="ARBA00005690"/>
    </source>
</evidence>
<keyword evidence="5" id="KW-0238">DNA-binding</keyword>
<dbReference type="Gene3D" id="2.40.50.140">
    <property type="entry name" value="Nucleic acid-binding proteins"/>
    <property type="match status" value="1"/>
</dbReference>
<keyword evidence="6" id="KW-0812">Transmembrane</keyword>
<evidence type="ECO:0000313" key="9">
    <source>
        <dbReference type="Proteomes" id="UP001160148"/>
    </source>
</evidence>
<evidence type="ECO:0000256" key="6">
    <source>
        <dbReference type="SAM" id="Phobius"/>
    </source>
</evidence>
<evidence type="ECO:0000313" key="8">
    <source>
        <dbReference type="EMBL" id="CAI6375785.1"/>
    </source>
</evidence>
<evidence type="ECO:0000259" key="7">
    <source>
        <dbReference type="Pfam" id="PF02721"/>
    </source>
</evidence>
<dbReference type="GO" id="GO:0008270">
    <property type="term" value="F:zinc ion binding"/>
    <property type="evidence" value="ECO:0007669"/>
    <property type="project" value="UniProtKB-KW"/>
</dbReference>
<organism evidence="8 9">
    <name type="scientific">Macrosiphum euphorbiae</name>
    <name type="common">potato aphid</name>
    <dbReference type="NCBI Taxonomy" id="13131"/>
    <lineage>
        <taxon>Eukaryota</taxon>
        <taxon>Metazoa</taxon>
        <taxon>Ecdysozoa</taxon>
        <taxon>Arthropoda</taxon>
        <taxon>Hexapoda</taxon>
        <taxon>Insecta</taxon>
        <taxon>Pterygota</taxon>
        <taxon>Neoptera</taxon>
        <taxon>Paraneoptera</taxon>
        <taxon>Hemiptera</taxon>
        <taxon>Sternorrhyncha</taxon>
        <taxon>Aphidomorpha</taxon>
        <taxon>Aphidoidea</taxon>
        <taxon>Aphididae</taxon>
        <taxon>Macrosiphini</taxon>
        <taxon>Macrosiphum</taxon>
    </lineage>
</organism>
<keyword evidence="2" id="KW-0479">Metal-binding</keyword>
<keyword evidence="9" id="KW-1185">Reference proteome</keyword>
<dbReference type="EMBL" id="CARXXK010001364">
    <property type="protein sequence ID" value="CAI6375785.1"/>
    <property type="molecule type" value="Genomic_DNA"/>
</dbReference>
<comment type="similarity">
    <text evidence="1">Belongs to the replication factor A protein 1 family.</text>
</comment>
<dbReference type="InterPro" id="IPR012340">
    <property type="entry name" value="NA-bd_OB-fold"/>
</dbReference>
<keyword evidence="6" id="KW-1133">Transmembrane helix</keyword>
<feature type="transmembrane region" description="Helical" evidence="6">
    <location>
        <begin position="142"/>
        <end position="165"/>
    </location>
</feature>
<dbReference type="Pfam" id="PF02721">
    <property type="entry name" value="DUF223"/>
    <property type="match status" value="1"/>
</dbReference>
<dbReference type="AlphaFoldDB" id="A0AAV0Y4J0"/>
<gene>
    <name evidence="8" type="ORF">MEUPH1_LOCUS29238</name>
</gene>
<sequence length="262" mass="30524">MEYEIADLNNFLNNNDWSTKARVLKKSNVLNYGSNGKRFTTVLIDKTTEINATAFGADVDRLFSQLQEDNVYNIKNGLIKLANKTFNKSKNDYEIIFNQTTTIEKSEDTDIPSHPRLKTIEDVLSMAKNTLIDTIGQTKLELALLLLYGIYKLLLLMPTKVILYLQNWYKAFDQKELLNLSQVSIGSQELNMFEISQSNRNKTINEHILQQNKIDDDLISKRLLELNDEEEKIKTERIDLNFKRQRLSIERELSRIKSRLKK</sequence>
<dbReference type="SUPFAM" id="SSF50249">
    <property type="entry name" value="Nucleic acid-binding proteins"/>
    <property type="match status" value="1"/>
</dbReference>
<evidence type="ECO:0000256" key="2">
    <source>
        <dbReference type="ARBA" id="ARBA00022723"/>
    </source>
</evidence>
<dbReference type="FunFam" id="2.40.50.140:FF:000041">
    <property type="entry name" value="Replication protein A subunit"/>
    <property type="match status" value="1"/>
</dbReference>
<evidence type="ECO:0000256" key="3">
    <source>
        <dbReference type="ARBA" id="ARBA00022771"/>
    </source>
</evidence>
<feature type="domain" description="Replication protein A 70 kDa DNA-binding subunit B/D first OB fold" evidence="7">
    <location>
        <begin position="15"/>
        <end position="106"/>
    </location>
</feature>